<organism evidence="2 3">
    <name type="scientific">Methylophilus flavus</name>
    <dbReference type="NCBI Taxonomy" id="640084"/>
    <lineage>
        <taxon>Bacteria</taxon>
        <taxon>Pseudomonadati</taxon>
        <taxon>Pseudomonadota</taxon>
        <taxon>Betaproteobacteria</taxon>
        <taxon>Nitrosomonadales</taxon>
        <taxon>Methylophilaceae</taxon>
        <taxon>Methylophilus</taxon>
    </lineage>
</organism>
<dbReference type="Proteomes" id="UP001597206">
    <property type="component" value="Unassembled WGS sequence"/>
</dbReference>
<dbReference type="InterPro" id="IPR000594">
    <property type="entry name" value="ThiF_NAD_FAD-bd"/>
</dbReference>
<sequence length="454" mass="49933">MISNKVVLLEEHLTALNELLFDIPGIEGAAFILCGQSVSESVTKLISHAVIPIKKEEYLRREPYCLSISSAALSRVTKLARYENLSIIFAHSHPQGISEFSEQDDGEEEKLMPFLQSRVPDRIHGTLVLTESHIRGRLYIPHRIATDAVLTVGNRFNGYFTGTTEIAPIYDRQVRAFGKDVQHILSKLHIGVVGLGGTGSPLAEQLCRLGVGTLSLFDGDIFEDTNVNRVFGSRLEDAGLLKVDIAKRSLDAIGLGTDIKLHPKHITDEKTALALRDCDVIFGCTDKELPRAILQKVALHYSIPVLDLGVLIDSHAGKIIGVHGRVTTCMAGEACLFCRGRITSENIRIETLPEVERKQQIKEGYAPELGDPAPAVIAFTAATSSIGVAELLHRLTGFMGSERYSSEVLIAFDLSRIRTNRIEAREGCTCSDKAEWGCGDKVPFLELMWPNHTK</sequence>
<dbReference type="PANTHER" id="PTHR43267:SF1">
    <property type="entry name" value="TRNA THREONYLCARBAMOYLADENOSINE DEHYDRATASE"/>
    <property type="match status" value="1"/>
</dbReference>
<name>A0ABW3PA96_9PROT</name>
<evidence type="ECO:0000313" key="2">
    <source>
        <dbReference type="EMBL" id="MFD1122437.1"/>
    </source>
</evidence>
<dbReference type="PANTHER" id="PTHR43267">
    <property type="entry name" value="TRNA THREONYLCARBAMOYLADENOSINE DEHYDRATASE"/>
    <property type="match status" value="1"/>
</dbReference>
<comment type="caution">
    <text evidence="2">The sequence shown here is derived from an EMBL/GenBank/DDBJ whole genome shotgun (WGS) entry which is preliminary data.</text>
</comment>
<dbReference type="Gene3D" id="3.40.50.720">
    <property type="entry name" value="NAD(P)-binding Rossmann-like Domain"/>
    <property type="match status" value="1"/>
</dbReference>
<keyword evidence="3" id="KW-1185">Reference proteome</keyword>
<dbReference type="Pfam" id="PF00899">
    <property type="entry name" value="ThiF"/>
    <property type="match status" value="1"/>
</dbReference>
<evidence type="ECO:0000259" key="1">
    <source>
        <dbReference type="Pfam" id="PF00899"/>
    </source>
</evidence>
<dbReference type="SUPFAM" id="SSF69572">
    <property type="entry name" value="Activating enzymes of the ubiquitin-like proteins"/>
    <property type="match status" value="1"/>
</dbReference>
<gene>
    <name evidence="2" type="ORF">ACFQ2T_07990</name>
</gene>
<dbReference type="InterPro" id="IPR045886">
    <property type="entry name" value="ThiF/MoeB/HesA"/>
</dbReference>
<evidence type="ECO:0000313" key="3">
    <source>
        <dbReference type="Proteomes" id="UP001597206"/>
    </source>
</evidence>
<dbReference type="InterPro" id="IPR035985">
    <property type="entry name" value="Ubiquitin-activating_enz"/>
</dbReference>
<protein>
    <submittedName>
        <fullName evidence="2">ThiF family adenylyltransferase</fullName>
    </submittedName>
</protein>
<feature type="domain" description="THIF-type NAD/FAD binding fold" evidence="1">
    <location>
        <begin position="170"/>
        <end position="425"/>
    </location>
</feature>
<keyword evidence="2" id="KW-0808">Transferase</keyword>
<dbReference type="GO" id="GO:0016779">
    <property type="term" value="F:nucleotidyltransferase activity"/>
    <property type="evidence" value="ECO:0007669"/>
    <property type="project" value="UniProtKB-KW"/>
</dbReference>
<dbReference type="CDD" id="cd01483">
    <property type="entry name" value="E1_enzyme_family"/>
    <property type="match status" value="1"/>
</dbReference>
<dbReference type="EMBL" id="JBHTLN010000001">
    <property type="protein sequence ID" value="MFD1122437.1"/>
    <property type="molecule type" value="Genomic_DNA"/>
</dbReference>
<dbReference type="RefSeq" id="WP_379032827.1">
    <property type="nucleotide sequence ID" value="NZ_JBHTLN010000001.1"/>
</dbReference>
<keyword evidence="2" id="KW-0548">Nucleotidyltransferase</keyword>
<reference evidence="3" key="1">
    <citation type="journal article" date="2019" name="Int. J. Syst. Evol. Microbiol.">
        <title>The Global Catalogue of Microorganisms (GCM) 10K type strain sequencing project: providing services to taxonomists for standard genome sequencing and annotation.</title>
        <authorList>
            <consortium name="The Broad Institute Genomics Platform"/>
            <consortium name="The Broad Institute Genome Sequencing Center for Infectious Disease"/>
            <person name="Wu L."/>
            <person name="Ma J."/>
        </authorList>
    </citation>
    <scope>NUCLEOTIDE SEQUENCE [LARGE SCALE GENOMIC DNA]</scope>
    <source>
        <strain evidence="3">CCUG 58411</strain>
    </source>
</reference>
<proteinExistence type="predicted"/>
<accession>A0ABW3PA96</accession>